<name>A0A1S8A8V9_ROSNE</name>
<feature type="signal peptide" evidence="3">
    <location>
        <begin position="1"/>
        <end position="22"/>
    </location>
</feature>
<feature type="chain" id="PRO_5012323017" evidence="3">
    <location>
        <begin position="23"/>
        <end position="199"/>
    </location>
</feature>
<sequence>MPCSIRINVAIWVLSYAIFVTADPSRGSIGFYADSSCNKQVNNAQDAATGACVNTKGVIAVAAGSLPSCRHTTAILYISDISGCMDPSFLPIVSSEHVGDCLSFIEGRLIDSAHFQCSNSTDEVGNTPEVTPDYTSSGPPGDPSPSGDPPDDESGSGGGKLSLGSAFGILFAIISAISSVVGVTIQILAYQRSRRHPRH</sequence>
<feature type="region of interest" description="Disordered" evidence="1">
    <location>
        <begin position="120"/>
        <end position="158"/>
    </location>
</feature>
<organism evidence="4">
    <name type="scientific">Rosellinia necatrix</name>
    <name type="common">White root-rot fungus</name>
    <dbReference type="NCBI Taxonomy" id="77044"/>
    <lineage>
        <taxon>Eukaryota</taxon>
        <taxon>Fungi</taxon>
        <taxon>Dikarya</taxon>
        <taxon>Ascomycota</taxon>
        <taxon>Pezizomycotina</taxon>
        <taxon>Sordariomycetes</taxon>
        <taxon>Xylariomycetidae</taxon>
        <taxon>Xylariales</taxon>
        <taxon>Xylariaceae</taxon>
        <taxon>Rosellinia</taxon>
    </lineage>
</organism>
<dbReference type="Proteomes" id="UP000054516">
    <property type="component" value="Unassembled WGS sequence"/>
</dbReference>
<keyword evidence="2" id="KW-0812">Transmembrane</keyword>
<keyword evidence="5" id="KW-1185">Reference proteome</keyword>
<evidence type="ECO:0000256" key="3">
    <source>
        <dbReference type="SAM" id="SignalP"/>
    </source>
</evidence>
<evidence type="ECO:0000313" key="5">
    <source>
        <dbReference type="Proteomes" id="UP000054516"/>
    </source>
</evidence>
<feature type="transmembrane region" description="Helical" evidence="2">
    <location>
        <begin position="166"/>
        <end position="190"/>
    </location>
</feature>
<evidence type="ECO:0000256" key="1">
    <source>
        <dbReference type="SAM" id="MobiDB-lite"/>
    </source>
</evidence>
<accession>A0A1S8A8V9</accession>
<keyword evidence="3" id="KW-0732">Signal</keyword>
<dbReference type="AlphaFoldDB" id="A0A1S8A8V9"/>
<evidence type="ECO:0000256" key="2">
    <source>
        <dbReference type="SAM" id="Phobius"/>
    </source>
</evidence>
<keyword evidence="2" id="KW-0472">Membrane</keyword>
<gene>
    <name evidence="4" type="ORF">SAMD00023353_3600850</name>
</gene>
<dbReference type="EMBL" id="DF977481">
    <property type="protein sequence ID" value="GAW26546.1"/>
    <property type="molecule type" value="Genomic_DNA"/>
</dbReference>
<keyword evidence="2" id="KW-1133">Transmembrane helix</keyword>
<evidence type="ECO:0000313" key="4">
    <source>
        <dbReference type="EMBL" id="GAW26546.1"/>
    </source>
</evidence>
<dbReference type="OrthoDB" id="4752941at2759"/>
<reference evidence="4" key="1">
    <citation type="submission" date="2016-03" db="EMBL/GenBank/DDBJ databases">
        <title>Draft genome sequence of Rosellinia necatrix.</title>
        <authorList>
            <person name="Kanematsu S."/>
        </authorList>
    </citation>
    <scope>NUCLEOTIDE SEQUENCE [LARGE SCALE GENOMIC DNA]</scope>
    <source>
        <strain evidence="4">W97</strain>
    </source>
</reference>
<proteinExistence type="predicted"/>
<protein>
    <submittedName>
        <fullName evidence="4">Uncharacterized protein</fullName>
    </submittedName>
</protein>